<feature type="transmembrane region" description="Helical" evidence="6">
    <location>
        <begin position="249"/>
        <end position="272"/>
    </location>
</feature>
<protein>
    <recommendedName>
        <fullName evidence="11">Competence protein ComEC</fullName>
    </recommendedName>
</protein>
<dbReference type="Pfam" id="PF03772">
    <property type="entry name" value="Competence"/>
    <property type="match status" value="1"/>
</dbReference>
<evidence type="ECO:0000256" key="1">
    <source>
        <dbReference type="ARBA" id="ARBA00004651"/>
    </source>
</evidence>
<comment type="subcellular location">
    <subcellularLocation>
        <location evidence="1">Cell membrane</location>
        <topology evidence="1">Multi-pass membrane protein</topology>
    </subcellularLocation>
</comment>
<feature type="transmembrane region" description="Helical" evidence="6">
    <location>
        <begin position="284"/>
        <end position="302"/>
    </location>
</feature>
<dbReference type="EMBL" id="PDEM01000016">
    <property type="protein sequence ID" value="PHZ85352.1"/>
    <property type="molecule type" value="Genomic_DNA"/>
</dbReference>
<dbReference type="Proteomes" id="UP000229730">
    <property type="component" value="Unassembled WGS sequence"/>
</dbReference>
<accession>A0A2G4YSN5</accession>
<gene>
    <name evidence="9" type="ORF">CRD36_08115</name>
</gene>
<feature type="transmembrane region" description="Helical" evidence="6">
    <location>
        <begin position="390"/>
        <end position="414"/>
    </location>
</feature>
<feature type="transmembrane region" description="Helical" evidence="6">
    <location>
        <begin position="12"/>
        <end position="29"/>
    </location>
</feature>
<keyword evidence="10" id="KW-1185">Reference proteome</keyword>
<dbReference type="NCBIfam" id="TIGR00360">
    <property type="entry name" value="ComEC_N-term"/>
    <property type="match status" value="1"/>
</dbReference>
<dbReference type="OrthoDB" id="9790149at2"/>
<sequence length="686" mass="75830">MEDVFFQEQERLLLWAPIFFSFGIGWYFSLATEPALSLALYGCLGLIIFTGLVWRIFLLRLLLIVVTLMAAGFATGGLKSWQLATPVLEKPLSPRMIIGTVEKVSQYRSGKMHVVIRQPEIKRGPTLDKLRIKVNKYDAVPTPGDRIRIKAGLLPPPPPTMPGDFDYARQIWFQGIGAVGYGVTSPEIMEKAPARLISMRGIRQTMAGNIRRSLPGDVGGLAAALITGQRDGISKEVADNMRNSGLAHLLAISGLHMGLLCGAAFFFARFLLTRSEYLTLRYPVKKIAAVIAIGAGLVYVTLSGGGIPTVRAFIMAAILFLGIVADRRAISLRLVAIAAMVILVMSPQALLSVSFQMSFAAVVALVVAYENMGGYLTIHKNQGWGHKLMLYIAASLFTTLVAEMAIAPFALFHFNKLVQYGLLSNLLAMPIMAFWVMPWVVAYLLLAPFGLGEIALYPMSYGLEAIMGIAGYVSHAPGSYRLVPSMALGPVVVIALGALWFGIWRLRWRYFGLLGMALGVTASFFTQQPDILIDNKGKLIGVRNAAADLELSSLRAGRMVRERWAQRAGQEDAEKWQYEDTTYPEDKWLACDRLSCLYRPDHKSRDTLIALVKDERALSEDCRNAQVVISLVPVDIYCPSAKLVIDRWDFYHKGGHALWLPEKSGDWITVKTVAGVRGDRPWSRWK</sequence>
<feature type="transmembrane region" description="Helical" evidence="6">
    <location>
        <begin position="454"/>
        <end position="473"/>
    </location>
</feature>
<evidence type="ECO:0000256" key="2">
    <source>
        <dbReference type="ARBA" id="ARBA00022475"/>
    </source>
</evidence>
<dbReference type="InterPro" id="IPR004477">
    <property type="entry name" value="ComEC_N"/>
</dbReference>
<feature type="transmembrane region" description="Helical" evidence="6">
    <location>
        <begin position="485"/>
        <end position="503"/>
    </location>
</feature>
<dbReference type="RefSeq" id="WP_099472242.1">
    <property type="nucleotide sequence ID" value="NZ_CP041025.1"/>
</dbReference>
<feature type="domain" description="DUF4131" evidence="8">
    <location>
        <begin position="38"/>
        <end position="183"/>
    </location>
</feature>
<dbReference type="AlphaFoldDB" id="A0A2G4YSN5"/>
<dbReference type="InterPro" id="IPR025405">
    <property type="entry name" value="DUF4131"/>
</dbReference>
<evidence type="ECO:0008006" key="11">
    <source>
        <dbReference type="Google" id="ProtNLM"/>
    </source>
</evidence>
<evidence type="ECO:0000256" key="3">
    <source>
        <dbReference type="ARBA" id="ARBA00022692"/>
    </source>
</evidence>
<keyword evidence="3 6" id="KW-0812">Transmembrane</keyword>
<evidence type="ECO:0000256" key="6">
    <source>
        <dbReference type="SAM" id="Phobius"/>
    </source>
</evidence>
<dbReference type="InParanoid" id="A0A2G4YSN5"/>
<keyword evidence="4 6" id="KW-1133">Transmembrane helix</keyword>
<dbReference type="GO" id="GO:0005886">
    <property type="term" value="C:plasma membrane"/>
    <property type="evidence" value="ECO:0007669"/>
    <property type="project" value="UniProtKB-SubCell"/>
</dbReference>
<proteinExistence type="predicted"/>
<dbReference type="InterPro" id="IPR052159">
    <property type="entry name" value="Competence_DNA_uptake"/>
</dbReference>
<dbReference type="PANTHER" id="PTHR30619">
    <property type="entry name" value="DNA INTERNALIZATION/COMPETENCE PROTEIN COMEC/REC2"/>
    <property type="match status" value="1"/>
</dbReference>
<evidence type="ECO:0000313" key="10">
    <source>
        <dbReference type="Proteomes" id="UP000229730"/>
    </source>
</evidence>
<evidence type="ECO:0000259" key="8">
    <source>
        <dbReference type="Pfam" id="PF13567"/>
    </source>
</evidence>
<dbReference type="PANTHER" id="PTHR30619:SF1">
    <property type="entry name" value="RECOMBINATION PROTEIN 2"/>
    <property type="match status" value="1"/>
</dbReference>
<keyword evidence="5 6" id="KW-0472">Membrane</keyword>
<feature type="transmembrane region" description="Helical" evidence="6">
    <location>
        <begin position="308"/>
        <end position="325"/>
    </location>
</feature>
<keyword evidence="2" id="KW-1003">Cell membrane</keyword>
<feature type="transmembrane region" description="Helical" evidence="6">
    <location>
        <begin position="357"/>
        <end position="378"/>
    </location>
</feature>
<evidence type="ECO:0000313" key="9">
    <source>
        <dbReference type="EMBL" id="PHZ85352.1"/>
    </source>
</evidence>
<evidence type="ECO:0000259" key="7">
    <source>
        <dbReference type="Pfam" id="PF03772"/>
    </source>
</evidence>
<feature type="transmembrane region" description="Helical" evidence="6">
    <location>
        <begin position="61"/>
        <end position="81"/>
    </location>
</feature>
<feature type="domain" description="ComEC/Rec2-related protein" evidence="7">
    <location>
        <begin position="225"/>
        <end position="507"/>
    </location>
</feature>
<name>A0A2G4YSN5_9PROT</name>
<comment type="caution">
    <text evidence="9">The sequence shown here is derived from an EMBL/GenBank/DDBJ whole genome shotgun (WGS) entry which is preliminary data.</text>
</comment>
<dbReference type="Pfam" id="PF13567">
    <property type="entry name" value="DUF4131"/>
    <property type="match status" value="1"/>
</dbReference>
<evidence type="ECO:0000256" key="4">
    <source>
        <dbReference type="ARBA" id="ARBA00022989"/>
    </source>
</evidence>
<feature type="transmembrane region" description="Helical" evidence="6">
    <location>
        <begin position="426"/>
        <end position="447"/>
    </location>
</feature>
<reference evidence="9 10" key="1">
    <citation type="submission" date="2017-10" db="EMBL/GenBank/DDBJ databases">
        <title>Frigbacter circumglobatus gen. nov. sp. nov., isolated from sediment cultured in situ.</title>
        <authorList>
            <person name="Zhao Z."/>
        </authorList>
    </citation>
    <scope>NUCLEOTIDE SEQUENCE [LARGE SCALE GENOMIC DNA]</scope>
    <source>
        <strain evidence="9 10">ZYL</strain>
    </source>
</reference>
<feature type="transmembrane region" description="Helical" evidence="6">
    <location>
        <begin position="510"/>
        <end position="526"/>
    </location>
</feature>
<organism evidence="9 10">
    <name type="scientific">Paremcibacter congregatus</name>
    <dbReference type="NCBI Taxonomy" id="2043170"/>
    <lineage>
        <taxon>Bacteria</taxon>
        <taxon>Pseudomonadati</taxon>
        <taxon>Pseudomonadota</taxon>
        <taxon>Alphaproteobacteria</taxon>
        <taxon>Emcibacterales</taxon>
        <taxon>Emcibacteraceae</taxon>
        <taxon>Paremcibacter</taxon>
    </lineage>
</organism>
<feature type="transmembrane region" description="Helical" evidence="6">
    <location>
        <begin position="35"/>
        <end position="54"/>
    </location>
</feature>
<evidence type="ECO:0000256" key="5">
    <source>
        <dbReference type="ARBA" id="ARBA00023136"/>
    </source>
</evidence>
<feature type="transmembrane region" description="Helical" evidence="6">
    <location>
        <begin position="332"/>
        <end position="351"/>
    </location>
</feature>